<keyword evidence="2" id="KW-1185">Reference proteome</keyword>
<comment type="caution">
    <text evidence="1">The sequence shown here is derived from an EMBL/GenBank/DDBJ whole genome shotgun (WGS) entry which is preliminary data.</text>
</comment>
<evidence type="ECO:0000313" key="2">
    <source>
        <dbReference type="Proteomes" id="UP000295832"/>
    </source>
</evidence>
<accession>A0A4R8HB11</accession>
<dbReference type="Proteomes" id="UP000295832">
    <property type="component" value="Unassembled WGS sequence"/>
</dbReference>
<reference evidence="1 2" key="1">
    <citation type="submission" date="2019-03" db="EMBL/GenBank/DDBJ databases">
        <title>Subsurface microbial communities from deep shales in Ohio and West Virginia, USA.</title>
        <authorList>
            <person name="Wrighton K."/>
        </authorList>
    </citation>
    <scope>NUCLEOTIDE SEQUENCE [LARGE SCALE GENOMIC DNA]</scope>
    <source>
        <strain evidence="1 2">MSL 6dP</strain>
    </source>
</reference>
<dbReference type="RefSeq" id="WP_166667871.1">
    <property type="nucleotide sequence ID" value="NZ_SOEG01000003.1"/>
</dbReference>
<protein>
    <submittedName>
        <fullName evidence="1">Uncharacterized protein</fullName>
    </submittedName>
</protein>
<proteinExistence type="predicted"/>
<sequence length="47" mass="5580">MEEAGDEVNGEDMKKIENRLKAKVKKEEGVKLEFGDGEYRIRYDREF</sequence>
<gene>
    <name evidence="1" type="ORF">C7959_10397</name>
</gene>
<evidence type="ECO:0000313" key="1">
    <source>
        <dbReference type="EMBL" id="TDX53245.1"/>
    </source>
</evidence>
<organism evidence="1 2">
    <name type="scientific">Orenia marismortui</name>
    <dbReference type="NCBI Taxonomy" id="46469"/>
    <lineage>
        <taxon>Bacteria</taxon>
        <taxon>Bacillati</taxon>
        <taxon>Bacillota</taxon>
        <taxon>Clostridia</taxon>
        <taxon>Halanaerobiales</taxon>
        <taxon>Halobacteroidaceae</taxon>
        <taxon>Orenia</taxon>
    </lineage>
</organism>
<name>A0A4R8HB11_9FIRM</name>
<dbReference type="EMBL" id="SOEG01000003">
    <property type="protein sequence ID" value="TDX53245.1"/>
    <property type="molecule type" value="Genomic_DNA"/>
</dbReference>
<dbReference type="AlphaFoldDB" id="A0A4R8HB11"/>